<dbReference type="GO" id="GO:0005737">
    <property type="term" value="C:cytoplasm"/>
    <property type="evidence" value="ECO:0007669"/>
    <property type="project" value="TreeGrafter"/>
</dbReference>
<evidence type="ECO:0000313" key="8">
    <source>
        <dbReference type="Proteomes" id="UP001497497"/>
    </source>
</evidence>
<dbReference type="InterPro" id="IPR001245">
    <property type="entry name" value="Ser-Thr/Tyr_kinase_cat_dom"/>
</dbReference>
<evidence type="ECO:0000313" key="7">
    <source>
        <dbReference type="EMBL" id="CAL1529747.1"/>
    </source>
</evidence>
<dbReference type="PROSITE" id="PS50011">
    <property type="entry name" value="PROTEIN_KINASE_DOM"/>
    <property type="match status" value="1"/>
</dbReference>
<keyword evidence="4" id="KW-0418">Kinase</keyword>
<accession>A0AAV2H7S5</accession>
<feature type="domain" description="Protein kinase" evidence="6">
    <location>
        <begin position="222"/>
        <end position="392"/>
    </location>
</feature>
<dbReference type="InterPro" id="IPR000719">
    <property type="entry name" value="Prot_kinase_dom"/>
</dbReference>
<proteinExistence type="predicted"/>
<dbReference type="EMBL" id="CAXITT010000054">
    <property type="protein sequence ID" value="CAL1529747.1"/>
    <property type="molecule type" value="Genomic_DNA"/>
</dbReference>
<keyword evidence="2" id="KW-0808">Transferase</keyword>
<dbReference type="AlphaFoldDB" id="A0AAV2H7S5"/>
<keyword evidence="8" id="KW-1185">Reference proteome</keyword>
<sequence>RLTLQSKCRETSSHSKYFNDLGLMMFLELNLTDVQKSISAFLVQISTGKPSELASELQGKKDPVQFYIILQLLKTTFLKKDLQSLEFIKAYLAKTKAALLRRLAPSVPPPCFALMIRLLVQLLNCLSRDCAYKDLSKICPEIIQILRSCKKKDPRTYDDAMPTLQALMFRQTPSVRNCVIDLFKAENCYPFSFDMHLVQAVKSSLSPVLVLDHDTAAKKFTNGWIKLFGNFQVHSISVMIHVPTEADHRQHNTTPLKDINDSLWLNQIEMLRDLSHKHIITLFAYNTRHMPQFYVMEDYKHEGNDNFQEYLVHLSINKTYLPEATLLNYLFQAASALEYCHSKGVVHRNITAASFVVSGSETVKLSGFHLSFFLKPTENEKVLGNNNICLKS</sequence>
<evidence type="ECO:0000256" key="3">
    <source>
        <dbReference type="ARBA" id="ARBA00022741"/>
    </source>
</evidence>
<comment type="caution">
    <text evidence="7">The sequence shown here is derived from an EMBL/GenBank/DDBJ whole genome shotgun (WGS) entry which is preliminary data.</text>
</comment>
<reference evidence="7 8" key="1">
    <citation type="submission" date="2024-04" db="EMBL/GenBank/DDBJ databases">
        <authorList>
            <consortium name="Genoscope - CEA"/>
            <person name="William W."/>
        </authorList>
    </citation>
    <scope>NUCLEOTIDE SEQUENCE [LARGE SCALE GENOMIC DNA]</scope>
</reference>
<evidence type="ECO:0000259" key="6">
    <source>
        <dbReference type="PROSITE" id="PS50011"/>
    </source>
</evidence>
<dbReference type="GO" id="GO:0005524">
    <property type="term" value="F:ATP binding"/>
    <property type="evidence" value="ECO:0007669"/>
    <property type="project" value="UniProtKB-KW"/>
</dbReference>
<name>A0AAV2H7S5_LYMST</name>
<dbReference type="SUPFAM" id="SSF56112">
    <property type="entry name" value="Protein kinase-like (PK-like)"/>
    <property type="match status" value="1"/>
</dbReference>
<dbReference type="PANTHER" id="PTHR24346">
    <property type="entry name" value="MAP/MICROTUBULE AFFINITY-REGULATING KINASE"/>
    <property type="match status" value="1"/>
</dbReference>
<dbReference type="PANTHER" id="PTHR24346:SF82">
    <property type="entry name" value="KP78A-RELATED"/>
    <property type="match status" value="1"/>
</dbReference>
<evidence type="ECO:0000256" key="1">
    <source>
        <dbReference type="ARBA" id="ARBA00022527"/>
    </source>
</evidence>
<dbReference type="Proteomes" id="UP001497497">
    <property type="component" value="Unassembled WGS sequence"/>
</dbReference>
<evidence type="ECO:0000256" key="5">
    <source>
        <dbReference type="ARBA" id="ARBA00022840"/>
    </source>
</evidence>
<dbReference type="InterPro" id="IPR011009">
    <property type="entry name" value="Kinase-like_dom_sf"/>
</dbReference>
<dbReference type="GO" id="GO:0035556">
    <property type="term" value="P:intracellular signal transduction"/>
    <property type="evidence" value="ECO:0007669"/>
    <property type="project" value="TreeGrafter"/>
</dbReference>
<feature type="non-terminal residue" evidence="7">
    <location>
        <position position="1"/>
    </location>
</feature>
<evidence type="ECO:0000256" key="2">
    <source>
        <dbReference type="ARBA" id="ARBA00022679"/>
    </source>
</evidence>
<dbReference type="Gene3D" id="1.10.510.10">
    <property type="entry name" value="Transferase(Phosphotransferase) domain 1"/>
    <property type="match status" value="1"/>
</dbReference>
<protein>
    <recommendedName>
        <fullName evidence="6">Protein kinase domain-containing protein</fullName>
    </recommendedName>
</protein>
<keyword evidence="3" id="KW-0547">Nucleotide-binding</keyword>
<keyword evidence="1" id="KW-0723">Serine/threonine-protein kinase</keyword>
<keyword evidence="5" id="KW-0067">ATP-binding</keyword>
<gene>
    <name evidence="7" type="ORF">GSLYS_00003902001</name>
</gene>
<dbReference type="GO" id="GO:0004674">
    <property type="term" value="F:protein serine/threonine kinase activity"/>
    <property type="evidence" value="ECO:0007669"/>
    <property type="project" value="UniProtKB-KW"/>
</dbReference>
<dbReference type="Pfam" id="PF07714">
    <property type="entry name" value="PK_Tyr_Ser-Thr"/>
    <property type="match status" value="1"/>
</dbReference>
<evidence type="ECO:0000256" key="4">
    <source>
        <dbReference type="ARBA" id="ARBA00022777"/>
    </source>
</evidence>
<organism evidence="7 8">
    <name type="scientific">Lymnaea stagnalis</name>
    <name type="common">Great pond snail</name>
    <name type="synonym">Helix stagnalis</name>
    <dbReference type="NCBI Taxonomy" id="6523"/>
    <lineage>
        <taxon>Eukaryota</taxon>
        <taxon>Metazoa</taxon>
        <taxon>Spiralia</taxon>
        <taxon>Lophotrochozoa</taxon>
        <taxon>Mollusca</taxon>
        <taxon>Gastropoda</taxon>
        <taxon>Heterobranchia</taxon>
        <taxon>Euthyneura</taxon>
        <taxon>Panpulmonata</taxon>
        <taxon>Hygrophila</taxon>
        <taxon>Lymnaeoidea</taxon>
        <taxon>Lymnaeidae</taxon>
        <taxon>Lymnaea</taxon>
    </lineage>
</organism>